<organism evidence="3 4">
    <name type="scientific">Oceanithermus desulfurans NBRC 100063</name>
    <dbReference type="NCBI Taxonomy" id="1227550"/>
    <lineage>
        <taxon>Bacteria</taxon>
        <taxon>Thermotogati</taxon>
        <taxon>Deinococcota</taxon>
        <taxon>Deinococci</taxon>
        <taxon>Thermales</taxon>
        <taxon>Thermaceae</taxon>
        <taxon>Oceanithermus</taxon>
    </lineage>
</organism>
<evidence type="ECO:0000313" key="4">
    <source>
        <dbReference type="Proteomes" id="UP000321827"/>
    </source>
</evidence>
<evidence type="ECO:0000313" key="3">
    <source>
        <dbReference type="EMBL" id="GEM89487.1"/>
    </source>
</evidence>
<dbReference type="OrthoDB" id="157789at2"/>
<keyword evidence="1" id="KW-0658">Purine biosynthesis</keyword>
<dbReference type="RefSeq" id="WP_147146349.1">
    <property type="nucleotide sequence ID" value="NZ_BJXN01000005.1"/>
</dbReference>
<dbReference type="Gene3D" id="3.40.50.1970">
    <property type="match status" value="1"/>
</dbReference>
<dbReference type="SUPFAM" id="SSF52255">
    <property type="entry name" value="N5-CAIR mutase (phosphoribosylaminoimidazole carboxylase, PurE)"/>
    <property type="match status" value="1"/>
</dbReference>
<feature type="domain" description="PurE" evidence="2">
    <location>
        <begin position="4"/>
        <end position="152"/>
    </location>
</feature>
<dbReference type="SMART" id="SM01001">
    <property type="entry name" value="AIRC"/>
    <property type="match status" value="1"/>
</dbReference>
<dbReference type="InterPro" id="IPR024694">
    <property type="entry name" value="PurE_prokaryotes"/>
</dbReference>
<gene>
    <name evidence="3" type="primary">purE</name>
    <name evidence="3" type="ORF">ODE01S_09210</name>
</gene>
<dbReference type="PANTHER" id="PTHR23046:SF2">
    <property type="entry name" value="PHOSPHORIBOSYLAMINOIMIDAZOLE CARBOXYLASE"/>
    <property type="match status" value="1"/>
</dbReference>
<comment type="caution">
    <text evidence="3">The sequence shown here is derived from an EMBL/GenBank/DDBJ whole genome shotgun (WGS) entry which is preliminary data.</text>
</comment>
<accession>A0A511RK76</accession>
<dbReference type="Pfam" id="PF00731">
    <property type="entry name" value="AIRC"/>
    <property type="match status" value="1"/>
</dbReference>
<dbReference type="PANTHER" id="PTHR23046">
    <property type="entry name" value="PHOSPHORIBOSYLAMINOIMIDAZOLE CARBOXYLASE CATALYTIC SUBUNIT"/>
    <property type="match status" value="1"/>
</dbReference>
<dbReference type="Proteomes" id="UP000321827">
    <property type="component" value="Unassembled WGS sequence"/>
</dbReference>
<evidence type="ECO:0000256" key="1">
    <source>
        <dbReference type="ARBA" id="ARBA00022755"/>
    </source>
</evidence>
<sequence>MASGRVIVLMGSASDAEHAGRATALLDRLGVPWSLHVASAHKTPERLLQVLAESERRGGARVYLTIAGRSNALSGLVDAQVAAPVIACPPLGSGSWAPYDLASSLRMPSGVAPLVVLDPENAALAAVKILALAEPGLAEAVRSYQAAQREKLERADAALGGGAPE</sequence>
<dbReference type="GO" id="GO:0006189">
    <property type="term" value="P:'de novo' IMP biosynthetic process"/>
    <property type="evidence" value="ECO:0007669"/>
    <property type="project" value="InterPro"/>
</dbReference>
<evidence type="ECO:0000259" key="2">
    <source>
        <dbReference type="SMART" id="SM01001"/>
    </source>
</evidence>
<dbReference type="EMBL" id="BJXN01000005">
    <property type="protein sequence ID" value="GEM89487.1"/>
    <property type="molecule type" value="Genomic_DNA"/>
</dbReference>
<protein>
    <submittedName>
        <fullName evidence="3">Phosphoribosylaminoimidazole carboxylase</fullName>
    </submittedName>
</protein>
<name>A0A511RK76_9DEIN</name>
<proteinExistence type="predicted"/>
<dbReference type="AlphaFoldDB" id="A0A511RK76"/>
<reference evidence="3 4" key="1">
    <citation type="submission" date="2019-07" db="EMBL/GenBank/DDBJ databases">
        <title>Whole genome shotgun sequence of Oceanithermus desulfurans NBRC 100063.</title>
        <authorList>
            <person name="Hosoyama A."/>
            <person name="Uohara A."/>
            <person name="Ohji S."/>
            <person name="Ichikawa N."/>
        </authorList>
    </citation>
    <scope>NUCLEOTIDE SEQUENCE [LARGE SCALE GENOMIC DNA]</scope>
    <source>
        <strain evidence="3 4">NBRC 100063</strain>
    </source>
</reference>
<dbReference type="InterPro" id="IPR000031">
    <property type="entry name" value="PurE_dom"/>
</dbReference>